<dbReference type="AlphaFoldDB" id="J9G3V2"/>
<evidence type="ECO:0000313" key="1">
    <source>
        <dbReference type="EMBL" id="EJW96507.1"/>
    </source>
</evidence>
<reference evidence="1" key="1">
    <citation type="journal article" date="2012" name="PLoS ONE">
        <title>Gene sets for utilization of primary and secondary nutrition supplies in the distal gut of endangered iberian lynx.</title>
        <authorList>
            <person name="Alcaide M."/>
            <person name="Messina E."/>
            <person name="Richter M."/>
            <person name="Bargiela R."/>
            <person name="Peplies J."/>
            <person name="Huws S.A."/>
            <person name="Newbold C.J."/>
            <person name="Golyshin P.N."/>
            <person name="Simon M.A."/>
            <person name="Lopez G."/>
            <person name="Yakimov M.M."/>
            <person name="Ferrer M."/>
        </authorList>
    </citation>
    <scope>NUCLEOTIDE SEQUENCE</scope>
</reference>
<gene>
    <name evidence="1" type="ORF">EVA_15386</name>
</gene>
<accession>J9G3V2</accession>
<comment type="caution">
    <text evidence="1">The sequence shown here is derived from an EMBL/GenBank/DDBJ whole genome shotgun (WGS) entry which is preliminary data.</text>
</comment>
<protein>
    <submittedName>
        <fullName evidence="1">Uncharacterized protein</fullName>
    </submittedName>
</protein>
<sequence length="34" mass="3610">MQAMGSMSPASPVAVKWASFVTPSMSEVERIPSL</sequence>
<name>J9G3V2_9ZZZZ</name>
<proteinExistence type="predicted"/>
<organism evidence="1">
    <name type="scientific">gut metagenome</name>
    <dbReference type="NCBI Taxonomy" id="749906"/>
    <lineage>
        <taxon>unclassified sequences</taxon>
        <taxon>metagenomes</taxon>
        <taxon>organismal metagenomes</taxon>
    </lineage>
</organism>
<dbReference type="EMBL" id="AMCI01005251">
    <property type="protein sequence ID" value="EJW96507.1"/>
    <property type="molecule type" value="Genomic_DNA"/>
</dbReference>